<protein>
    <recommendedName>
        <fullName evidence="4">Retrotransposon gag domain-containing protein</fullName>
    </recommendedName>
</protein>
<proteinExistence type="predicted"/>
<sequence>MAEASSATIELEGKVGELGHAMIQMQRDIEFRFARLDTALAAIQTNLAALQVGGGGRLGHQEPGRNGGGATPKPKLEPPTELNPYGGCTSKESTASIPVRLLTRAEKMEKDAKGLCYNCDKKWSRDHKCGRFVLMMGEDEGNEEELELEEEDEVTADISSLQSMAGMSTPRSLRLTGQVAGQAVGVLIDGGSTHNFIHPQTVERLGLAVEAVPPFQVYIGNGDSPPCERQCRVVNVGLQGTNFAVDLYVLRIHGHDVVLRVRWLRELGCVLHDYDKVTMEFTWRDQAVTLRGDAPVARPLTVHQLRAMAGNQEMSFCMELMTLQLQESPAVSTKGPGGHLTADMEQLLADFKEIFEEPT</sequence>
<feature type="region of interest" description="Disordered" evidence="1">
    <location>
        <begin position="54"/>
        <end position="91"/>
    </location>
</feature>
<evidence type="ECO:0000313" key="2">
    <source>
        <dbReference type="EMBL" id="VFQ68778.1"/>
    </source>
</evidence>
<dbReference type="Pfam" id="PF08284">
    <property type="entry name" value="RVP_2"/>
    <property type="match status" value="1"/>
</dbReference>
<organism evidence="2 3">
    <name type="scientific">Cuscuta campestris</name>
    <dbReference type="NCBI Taxonomy" id="132261"/>
    <lineage>
        <taxon>Eukaryota</taxon>
        <taxon>Viridiplantae</taxon>
        <taxon>Streptophyta</taxon>
        <taxon>Embryophyta</taxon>
        <taxon>Tracheophyta</taxon>
        <taxon>Spermatophyta</taxon>
        <taxon>Magnoliopsida</taxon>
        <taxon>eudicotyledons</taxon>
        <taxon>Gunneridae</taxon>
        <taxon>Pentapetalae</taxon>
        <taxon>asterids</taxon>
        <taxon>lamiids</taxon>
        <taxon>Solanales</taxon>
        <taxon>Convolvulaceae</taxon>
        <taxon>Cuscuteae</taxon>
        <taxon>Cuscuta</taxon>
        <taxon>Cuscuta subgen. Grammica</taxon>
        <taxon>Cuscuta sect. Cleistogrammica</taxon>
    </lineage>
</organism>
<accession>A0A484KVZ9</accession>
<dbReference type="CDD" id="cd00303">
    <property type="entry name" value="retropepsin_like"/>
    <property type="match status" value="1"/>
</dbReference>
<dbReference type="AlphaFoldDB" id="A0A484KVZ9"/>
<dbReference type="Gene3D" id="2.40.70.10">
    <property type="entry name" value="Acid Proteases"/>
    <property type="match status" value="1"/>
</dbReference>
<evidence type="ECO:0000256" key="1">
    <source>
        <dbReference type="SAM" id="MobiDB-lite"/>
    </source>
</evidence>
<evidence type="ECO:0000313" key="3">
    <source>
        <dbReference type="Proteomes" id="UP000595140"/>
    </source>
</evidence>
<dbReference type="SUPFAM" id="SSF50630">
    <property type="entry name" value="Acid proteases"/>
    <property type="match status" value="1"/>
</dbReference>
<keyword evidence="3" id="KW-1185">Reference proteome</keyword>
<gene>
    <name evidence="2" type="ORF">CCAM_LOCUS10554</name>
</gene>
<reference evidence="2 3" key="1">
    <citation type="submission" date="2018-04" db="EMBL/GenBank/DDBJ databases">
        <authorList>
            <person name="Vogel A."/>
        </authorList>
    </citation>
    <scope>NUCLEOTIDE SEQUENCE [LARGE SCALE GENOMIC DNA]</scope>
</reference>
<dbReference type="OrthoDB" id="1306062at2759"/>
<name>A0A484KVZ9_9ASTE</name>
<dbReference type="Proteomes" id="UP000595140">
    <property type="component" value="Unassembled WGS sequence"/>
</dbReference>
<dbReference type="InterPro" id="IPR021109">
    <property type="entry name" value="Peptidase_aspartic_dom_sf"/>
</dbReference>
<dbReference type="EMBL" id="OOIL02000725">
    <property type="protein sequence ID" value="VFQ68778.1"/>
    <property type="molecule type" value="Genomic_DNA"/>
</dbReference>
<evidence type="ECO:0008006" key="4">
    <source>
        <dbReference type="Google" id="ProtNLM"/>
    </source>
</evidence>